<evidence type="ECO:0000256" key="3">
    <source>
        <dbReference type="ARBA" id="ARBA00022801"/>
    </source>
</evidence>
<dbReference type="EMBL" id="CP136051">
    <property type="protein sequence ID" value="WOK06938.1"/>
    <property type="molecule type" value="Genomic_DNA"/>
</dbReference>
<comment type="similarity">
    <text evidence="1 5">Belongs to the peptidase S41A family.</text>
</comment>
<dbReference type="NCBIfam" id="TIGR00225">
    <property type="entry name" value="prc"/>
    <property type="match status" value="1"/>
</dbReference>
<organism evidence="9 10">
    <name type="scientific">Imperialibacter roseus</name>
    <dbReference type="NCBI Taxonomy" id="1324217"/>
    <lineage>
        <taxon>Bacteria</taxon>
        <taxon>Pseudomonadati</taxon>
        <taxon>Bacteroidota</taxon>
        <taxon>Cytophagia</taxon>
        <taxon>Cytophagales</taxon>
        <taxon>Flammeovirgaceae</taxon>
        <taxon>Imperialibacter</taxon>
    </lineage>
</organism>
<keyword evidence="3 5" id="KW-0378">Hydrolase</keyword>
<evidence type="ECO:0000256" key="5">
    <source>
        <dbReference type="RuleBase" id="RU004404"/>
    </source>
</evidence>
<dbReference type="InterPro" id="IPR004447">
    <property type="entry name" value="Peptidase_S41A"/>
</dbReference>
<dbReference type="CDD" id="cd06782">
    <property type="entry name" value="cpPDZ_CPP-like"/>
    <property type="match status" value="1"/>
</dbReference>
<dbReference type="PANTHER" id="PTHR32060">
    <property type="entry name" value="TAIL-SPECIFIC PROTEASE"/>
    <property type="match status" value="1"/>
</dbReference>
<reference evidence="9 10" key="1">
    <citation type="journal article" date="2023" name="Microbiol. Resour. Announc.">
        <title>Complete Genome Sequence of Imperialibacter roseus strain P4T.</title>
        <authorList>
            <person name="Tizabi D.R."/>
            <person name="Bachvaroff T."/>
            <person name="Hill R.T."/>
        </authorList>
    </citation>
    <scope>NUCLEOTIDE SEQUENCE [LARGE SCALE GENOMIC DNA]</scope>
    <source>
        <strain evidence="9 10">P4T</strain>
    </source>
</reference>
<feature type="domain" description="PDZ" evidence="7">
    <location>
        <begin position="96"/>
        <end position="167"/>
    </location>
</feature>
<dbReference type="Gene3D" id="3.30.750.44">
    <property type="match status" value="1"/>
</dbReference>
<evidence type="ECO:0000256" key="6">
    <source>
        <dbReference type="SAM" id="Coils"/>
    </source>
</evidence>
<proteinExistence type="inferred from homology"/>
<keyword evidence="6" id="KW-0175">Coiled coil</keyword>
<dbReference type="SUPFAM" id="SSF52096">
    <property type="entry name" value="ClpP/crotonase"/>
    <property type="match status" value="1"/>
</dbReference>
<keyword evidence="10" id="KW-1185">Reference proteome</keyword>
<evidence type="ECO:0000259" key="7">
    <source>
        <dbReference type="SMART" id="SM00228"/>
    </source>
</evidence>
<evidence type="ECO:0000259" key="8">
    <source>
        <dbReference type="SMART" id="SM00245"/>
    </source>
</evidence>
<evidence type="ECO:0000256" key="4">
    <source>
        <dbReference type="ARBA" id="ARBA00022825"/>
    </source>
</evidence>
<evidence type="ECO:0000313" key="9">
    <source>
        <dbReference type="EMBL" id="WOK06938.1"/>
    </source>
</evidence>
<dbReference type="RefSeq" id="WP_317489630.1">
    <property type="nucleotide sequence ID" value="NZ_CP136051.1"/>
</dbReference>
<dbReference type="Pfam" id="PF03572">
    <property type="entry name" value="Peptidase_S41"/>
    <property type="match status" value="1"/>
</dbReference>
<keyword evidence="4 5" id="KW-0720">Serine protease</keyword>
<feature type="coiled-coil region" evidence="6">
    <location>
        <begin position="466"/>
        <end position="508"/>
    </location>
</feature>
<dbReference type="SMART" id="SM00245">
    <property type="entry name" value="TSPc"/>
    <property type="match status" value="1"/>
</dbReference>
<dbReference type="Pfam" id="PF17820">
    <property type="entry name" value="PDZ_6"/>
    <property type="match status" value="1"/>
</dbReference>
<dbReference type="InterPro" id="IPR029045">
    <property type="entry name" value="ClpP/crotonase-like_dom_sf"/>
</dbReference>
<dbReference type="InterPro" id="IPR036034">
    <property type="entry name" value="PDZ_sf"/>
</dbReference>
<dbReference type="SUPFAM" id="SSF50156">
    <property type="entry name" value="PDZ domain-like"/>
    <property type="match status" value="1"/>
</dbReference>
<gene>
    <name evidence="9" type="ORF">RT717_28115</name>
</gene>
<evidence type="ECO:0000256" key="1">
    <source>
        <dbReference type="ARBA" id="ARBA00009179"/>
    </source>
</evidence>
<dbReference type="CDD" id="cd07560">
    <property type="entry name" value="Peptidase_S41_CPP"/>
    <property type="match status" value="1"/>
</dbReference>
<evidence type="ECO:0000256" key="2">
    <source>
        <dbReference type="ARBA" id="ARBA00022670"/>
    </source>
</evidence>
<dbReference type="PANTHER" id="PTHR32060:SF30">
    <property type="entry name" value="CARBOXY-TERMINAL PROCESSING PROTEASE CTPA"/>
    <property type="match status" value="1"/>
</dbReference>
<dbReference type="SMART" id="SM00228">
    <property type="entry name" value="PDZ"/>
    <property type="match status" value="1"/>
</dbReference>
<name>A0ABZ0IR82_9BACT</name>
<sequence>MKKRIIRGSLLMLVIGGIFSLSFTEPDDKYFQIAKSLDIFATLFKEVNTYYVDEVSPDDMVKSGINAMLSSLDPYTDFISEDEYDDFRTITTGQYGGIGALVGKRDGYSTIIMPFKDFPAYRAGLQIGDKVTKIDGKDIVGKYSDNISDLLKGPVNTPIVLTIERYGVEKAFDVPLVREKITINNVPFYGLFQSDIGYIRLSDFTTDAGKEVRNALTDLKKQGAKYIVLDLRGNPGGLLDEAINVSNAFVKKGSEIVTTKGKVKDWNKAYKAYQDAVDTEIPLAVLVNGGSASAAEIVAGVIQDYDRGVLIGRRTFGKGLVQATRPLAYNSQLKITTAKYYIPSGRCIQAIDYAHRNPDGSVAKIPDSLMVAFKTSKGRVVFDGGGVNPDITAEMIEYAPVTLGLVNGNHVFDYATKYHFEHKTIPSPAAFKLSDEEFADFKRWLAKRDLKYSSAMERSLDGFEASAKKEQYLTLLENEIQQLRSQLNKMKSTDLEQFKDEIKEVLEEEILSRYYFEAGIIESSFSYDPDILEAVKLFRADGRYTELLNPTN</sequence>
<dbReference type="Gene3D" id="2.30.42.10">
    <property type="match status" value="1"/>
</dbReference>
<dbReference type="InterPro" id="IPR005151">
    <property type="entry name" value="Tail-specific_protease"/>
</dbReference>
<protein>
    <submittedName>
        <fullName evidence="9">S41 family peptidase</fullName>
    </submittedName>
</protein>
<dbReference type="InterPro" id="IPR041489">
    <property type="entry name" value="PDZ_6"/>
</dbReference>
<keyword evidence="2 5" id="KW-0645">Protease</keyword>
<accession>A0ABZ0IR82</accession>
<evidence type="ECO:0000313" key="10">
    <source>
        <dbReference type="Proteomes" id="UP001302349"/>
    </source>
</evidence>
<feature type="domain" description="Tail specific protease" evidence="8">
    <location>
        <begin position="169"/>
        <end position="356"/>
    </location>
</feature>
<dbReference type="InterPro" id="IPR001478">
    <property type="entry name" value="PDZ"/>
</dbReference>
<dbReference type="Proteomes" id="UP001302349">
    <property type="component" value="Chromosome"/>
</dbReference>
<dbReference type="Gene3D" id="3.90.226.10">
    <property type="entry name" value="2-enoyl-CoA Hydratase, Chain A, domain 1"/>
    <property type="match status" value="1"/>
</dbReference>